<dbReference type="NCBIfam" id="TIGR04019">
    <property type="entry name" value="B_thiol_YtxJ"/>
    <property type="match status" value="1"/>
</dbReference>
<reference evidence="1 2" key="1">
    <citation type="submission" date="2019-02" db="EMBL/GenBank/DDBJ databases">
        <title>Genomic Encyclopedia of Archaeal and Bacterial Type Strains, Phase II (KMG-II): from individual species to whole genera.</title>
        <authorList>
            <person name="Goeker M."/>
        </authorList>
    </citation>
    <scope>NUCLEOTIDE SEQUENCE [LARGE SCALE GENOMIC DNA]</scope>
    <source>
        <strain evidence="1 2">DSM 21411</strain>
    </source>
</reference>
<dbReference type="Gene3D" id="3.40.30.10">
    <property type="entry name" value="Glutaredoxin"/>
    <property type="match status" value="1"/>
</dbReference>
<dbReference type="RefSeq" id="WP_130274238.1">
    <property type="nucleotide sequence ID" value="NZ_SGXG01000001.1"/>
</dbReference>
<dbReference type="Proteomes" id="UP000292209">
    <property type="component" value="Unassembled WGS sequence"/>
</dbReference>
<organism evidence="1 2">
    <name type="scientific">Cecembia calidifontis</name>
    <dbReference type="NCBI Taxonomy" id="1187080"/>
    <lineage>
        <taxon>Bacteria</taxon>
        <taxon>Pseudomonadati</taxon>
        <taxon>Bacteroidota</taxon>
        <taxon>Cytophagia</taxon>
        <taxon>Cytophagales</taxon>
        <taxon>Cyclobacteriaceae</taxon>
        <taxon>Cecembia</taxon>
    </lineage>
</organism>
<dbReference type="EMBL" id="SGXG01000001">
    <property type="protein sequence ID" value="RZS95082.1"/>
    <property type="molecule type" value="Genomic_DNA"/>
</dbReference>
<dbReference type="OrthoDB" id="677051at2"/>
<dbReference type="InterPro" id="IPR022551">
    <property type="entry name" value="BrxC"/>
</dbReference>
<dbReference type="AlphaFoldDB" id="A0A4Q7P8N4"/>
<dbReference type="SUPFAM" id="SSF52833">
    <property type="entry name" value="Thioredoxin-like"/>
    <property type="match status" value="1"/>
</dbReference>
<dbReference type="InterPro" id="IPR036249">
    <property type="entry name" value="Thioredoxin-like_sf"/>
</dbReference>
<evidence type="ECO:0000313" key="2">
    <source>
        <dbReference type="Proteomes" id="UP000292209"/>
    </source>
</evidence>
<dbReference type="Pfam" id="PF11009">
    <property type="entry name" value="BrxC"/>
    <property type="match status" value="1"/>
</dbReference>
<name>A0A4Q7P8N4_9BACT</name>
<proteinExistence type="predicted"/>
<sequence length="111" mass="13104">MDWIKLEEAAQLQEIKKKSEEKPVMIFKHSTRCSISSMALERLRRNWKAEDFDKITPYYLDLISYREISNQIAQEFGVFHQSPQIILVKDGKAFYDTSHMGISYPDIMSRI</sequence>
<accession>A0A4Q7P8N4</accession>
<evidence type="ECO:0000313" key="1">
    <source>
        <dbReference type="EMBL" id="RZS95082.1"/>
    </source>
</evidence>
<comment type="caution">
    <text evidence="1">The sequence shown here is derived from an EMBL/GenBank/DDBJ whole genome shotgun (WGS) entry which is preliminary data.</text>
</comment>
<gene>
    <name evidence="1" type="ORF">BC751_0597</name>
</gene>
<protein>
    <submittedName>
        <fullName evidence="1">Bacillithiol system protein YtxJ</fullName>
    </submittedName>
</protein>
<keyword evidence="2" id="KW-1185">Reference proteome</keyword>